<evidence type="ECO:0000313" key="2">
    <source>
        <dbReference type="Proteomes" id="UP001283361"/>
    </source>
</evidence>
<keyword evidence="2" id="KW-1185">Reference proteome</keyword>
<accession>A0AAE1B629</accession>
<sequence>MKKKQQSILRRGLFSALSRDRHTEVGQGLDWDVHQMTVWPGLTALKIAPGESAAGDPREDISDASLISRLAGLMDPSMSWTSSCLLDASLRGKHIKTSF</sequence>
<evidence type="ECO:0000313" key="1">
    <source>
        <dbReference type="EMBL" id="KAK3800074.1"/>
    </source>
</evidence>
<protein>
    <submittedName>
        <fullName evidence="1">Uncharacterized protein</fullName>
    </submittedName>
</protein>
<organism evidence="1 2">
    <name type="scientific">Elysia crispata</name>
    <name type="common">lettuce slug</name>
    <dbReference type="NCBI Taxonomy" id="231223"/>
    <lineage>
        <taxon>Eukaryota</taxon>
        <taxon>Metazoa</taxon>
        <taxon>Spiralia</taxon>
        <taxon>Lophotrochozoa</taxon>
        <taxon>Mollusca</taxon>
        <taxon>Gastropoda</taxon>
        <taxon>Heterobranchia</taxon>
        <taxon>Euthyneura</taxon>
        <taxon>Panpulmonata</taxon>
        <taxon>Sacoglossa</taxon>
        <taxon>Placobranchoidea</taxon>
        <taxon>Plakobranchidae</taxon>
        <taxon>Elysia</taxon>
    </lineage>
</organism>
<proteinExistence type="predicted"/>
<reference evidence="1" key="1">
    <citation type="journal article" date="2023" name="G3 (Bethesda)">
        <title>A reference genome for the long-term kleptoplast-retaining sea slug Elysia crispata morphotype clarki.</title>
        <authorList>
            <person name="Eastman K.E."/>
            <person name="Pendleton A.L."/>
            <person name="Shaikh M.A."/>
            <person name="Suttiyut T."/>
            <person name="Ogas R."/>
            <person name="Tomko P."/>
            <person name="Gavelis G."/>
            <person name="Widhalm J.R."/>
            <person name="Wisecaver J.H."/>
        </authorList>
    </citation>
    <scope>NUCLEOTIDE SEQUENCE</scope>
    <source>
        <strain evidence="1">ECLA1</strain>
    </source>
</reference>
<dbReference type="Proteomes" id="UP001283361">
    <property type="component" value="Unassembled WGS sequence"/>
</dbReference>
<comment type="caution">
    <text evidence="1">The sequence shown here is derived from an EMBL/GenBank/DDBJ whole genome shotgun (WGS) entry which is preliminary data.</text>
</comment>
<name>A0AAE1B629_9GAST</name>
<dbReference type="AlphaFoldDB" id="A0AAE1B629"/>
<gene>
    <name evidence="1" type="ORF">RRG08_015041</name>
</gene>
<dbReference type="EMBL" id="JAWDGP010000502">
    <property type="protein sequence ID" value="KAK3800074.1"/>
    <property type="molecule type" value="Genomic_DNA"/>
</dbReference>